<dbReference type="SUPFAM" id="SSF46785">
    <property type="entry name" value="Winged helix' DNA-binding domain"/>
    <property type="match status" value="1"/>
</dbReference>
<dbReference type="Gene3D" id="1.10.10.10">
    <property type="entry name" value="Winged helix-like DNA-binding domain superfamily/Winged helix DNA-binding domain"/>
    <property type="match status" value="1"/>
</dbReference>
<evidence type="ECO:0000256" key="1">
    <source>
        <dbReference type="ARBA" id="ARBA00004123"/>
    </source>
</evidence>
<dbReference type="PRINTS" id="PR00056">
    <property type="entry name" value="HSFDOMAIN"/>
</dbReference>
<protein>
    <recommendedName>
        <fullName evidence="7">HSF-type DNA-binding domain-containing protein</fullName>
    </recommendedName>
</protein>
<evidence type="ECO:0000256" key="4">
    <source>
        <dbReference type="ARBA" id="ARBA00023242"/>
    </source>
</evidence>
<dbReference type="Proteomes" id="UP000008837">
    <property type="component" value="Unassembled WGS sequence"/>
</dbReference>
<dbReference type="InterPro" id="IPR000232">
    <property type="entry name" value="HSF_DNA-bd"/>
</dbReference>
<dbReference type="InterPro" id="IPR036388">
    <property type="entry name" value="WH-like_DNA-bd_sf"/>
</dbReference>
<comment type="caution">
    <text evidence="8">The sequence shown here is derived from an EMBL/GenBank/DDBJ whole genome shotgun (WGS) entry which is preliminary data.</text>
</comment>
<dbReference type="GeneID" id="5854622"/>
<evidence type="ECO:0000256" key="6">
    <source>
        <dbReference type="SAM" id="MobiDB-lite"/>
    </source>
</evidence>
<dbReference type="OMA" id="WYLMISP"/>
<evidence type="ECO:0000256" key="5">
    <source>
        <dbReference type="RuleBase" id="RU004020"/>
    </source>
</evidence>
<organism evidence="8 9">
    <name type="scientific">Malassezia globosa (strain ATCC MYA-4612 / CBS 7966)</name>
    <name type="common">Dandruff-associated fungus</name>
    <dbReference type="NCBI Taxonomy" id="425265"/>
    <lineage>
        <taxon>Eukaryota</taxon>
        <taxon>Fungi</taxon>
        <taxon>Dikarya</taxon>
        <taxon>Basidiomycota</taxon>
        <taxon>Ustilaginomycotina</taxon>
        <taxon>Malasseziomycetes</taxon>
        <taxon>Malasseziales</taxon>
        <taxon>Malasseziaceae</taxon>
        <taxon>Malassezia</taxon>
    </lineage>
</organism>
<feature type="region of interest" description="Disordered" evidence="6">
    <location>
        <begin position="207"/>
        <end position="226"/>
    </location>
</feature>
<dbReference type="PANTHER" id="PTHR10015:SF427">
    <property type="entry name" value="HEAT SHOCK FACTOR PROTEIN"/>
    <property type="match status" value="1"/>
</dbReference>
<feature type="region of interest" description="Disordered" evidence="6">
    <location>
        <begin position="1"/>
        <end position="27"/>
    </location>
</feature>
<reference evidence="8 9" key="1">
    <citation type="journal article" date="2007" name="Proc. Natl. Acad. Sci. U.S.A.">
        <title>Dandruff-associated Malassezia genomes reveal convergent and divergent virulence traits shared with plant and human fungal pathogens.</title>
        <authorList>
            <person name="Xu J."/>
            <person name="Saunders C.W."/>
            <person name="Hu P."/>
            <person name="Grant R.A."/>
            <person name="Boekhout T."/>
            <person name="Kuramae E.E."/>
            <person name="Kronstad J.W."/>
            <person name="Deangelis Y.M."/>
            <person name="Reeder N.L."/>
            <person name="Johnstone K.R."/>
            <person name="Leland M."/>
            <person name="Fieno A.M."/>
            <person name="Begley W.M."/>
            <person name="Sun Y."/>
            <person name="Lacey M.P."/>
            <person name="Chaudhary T."/>
            <person name="Keough T."/>
            <person name="Chu L."/>
            <person name="Sears R."/>
            <person name="Yuan B."/>
            <person name="Dawson T.L.Jr."/>
        </authorList>
    </citation>
    <scope>NUCLEOTIDE SEQUENCE [LARGE SCALE GENOMIC DNA]</scope>
    <source>
        <strain evidence="9">ATCC MYA-4612 / CBS 7966</strain>
    </source>
</reference>
<dbReference type="SMART" id="SM00415">
    <property type="entry name" value="HSF"/>
    <property type="match status" value="1"/>
</dbReference>
<keyword evidence="4" id="KW-0539">Nucleus</keyword>
<dbReference type="VEuPathDB" id="FungiDB:MGL_2699"/>
<dbReference type="KEGG" id="mgl:MGL_2699"/>
<evidence type="ECO:0000313" key="9">
    <source>
        <dbReference type="Proteomes" id="UP000008837"/>
    </source>
</evidence>
<evidence type="ECO:0000313" key="8">
    <source>
        <dbReference type="EMBL" id="EDP43103.1"/>
    </source>
</evidence>
<comment type="subcellular location">
    <subcellularLocation>
        <location evidence="1">Nucleus</location>
    </subcellularLocation>
</comment>
<dbReference type="GO" id="GO:0043565">
    <property type="term" value="F:sequence-specific DNA binding"/>
    <property type="evidence" value="ECO:0007669"/>
    <property type="project" value="InterPro"/>
</dbReference>
<dbReference type="PANTHER" id="PTHR10015">
    <property type="entry name" value="HEAT SHOCK TRANSCRIPTION FACTOR"/>
    <property type="match status" value="1"/>
</dbReference>
<evidence type="ECO:0000256" key="3">
    <source>
        <dbReference type="ARBA" id="ARBA00023125"/>
    </source>
</evidence>
<gene>
    <name evidence="8" type="ORF">MGL_2699</name>
</gene>
<dbReference type="InterPro" id="IPR036390">
    <property type="entry name" value="WH_DNA-bd_sf"/>
</dbReference>
<dbReference type="Pfam" id="PF00447">
    <property type="entry name" value="HSF_DNA-bind"/>
    <property type="match status" value="1"/>
</dbReference>
<keyword evidence="9" id="KW-1185">Reference proteome</keyword>
<sequence>MTRSLPTKQHAFPFPSAPRSPDDTSPAQVQLAAAALDRLSMAPASQEDEKRCMRVPFHDESDGVAAIRDRLGGAAHCSAFISKLWHLMINPDLYGKYIRWNEAGDAIIINSEPEVAAEFAAEVLPRLFKHGNNASFIRQLNLYGFQRVSSSRLLDAAEMRAVAARTSGSNWFGAPPPFNTAMELYGAHSSFAHPRFRRGHEAWLVSMKPRSSKKSKKTSSEDTKTS</sequence>
<dbReference type="EMBL" id="AAYY01000009">
    <property type="protein sequence ID" value="EDP43103.1"/>
    <property type="molecule type" value="Genomic_DNA"/>
</dbReference>
<dbReference type="GO" id="GO:0005634">
    <property type="term" value="C:nucleus"/>
    <property type="evidence" value="ECO:0007669"/>
    <property type="project" value="UniProtKB-SubCell"/>
</dbReference>
<dbReference type="OrthoDB" id="60033at2759"/>
<comment type="similarity">
    <text evidence="2 5">Belongs to the HSF family.</text>
</comment>
<dbReference type="InParanoid" id="A8Q518"/>
<dbReference type="STRING" id="425265.A8Q518"/>
<dbReference type="GO" id="GO:0003700">
    <property type="term" value="F:DNA-binding transcription factor activity"/>
    <property type="evidence" value="ECO:0007669"/>
    <property type="project" value="InterPro"/>
</dbReference>
<dbReference type="RefSeq" id="XP_001730317.1">
    <property type="nucleotide sequence ID" value="XM_001730265.1"/>
</dbReference>
<evidence type="ECO:0000259" key="7">
    <source>
        <dbReference type="SMART" id="SM00415"/>
    </source>
</evidence>
<keyword evidence="3" id="KW-0238">DNA-binding</keyword>
<proteinExistence type="inferred from homology"/>
<name>A8Q518_MALGO</name>
<accession>A8Q518</accession>
<dbReference type="AlphaFoldDB" id="A8Q518"/>
<feature type="domain" description="HSF-type DNA-binding" evidence="7">
    <location>
        <begin position="76"/>
        <end position="210"/>
    </location>
</feature>
<evidence type="ECO:0000256" key="2">
    <source>
        <dbReference type="ARBA" id="ARBA00006403"/>
    </source>
</evidence>